<proteinExistence type="predicted"/>
<evidence type="ECO:0000313" key="2">
    <source>
        <dbReference type="Proteomes" id="UP001277972"/>
    </source>
</evidence>
<dbReference type="Proteomes" id="UP001277972">
    <property type="component" value="Unassembled WGS sequence"/>
</dbReference>
<sequence>MITANKQKNYVWYASYGSNLSKDRFLCYIKGGRPKGSEKIEVGCRDQSLPIAEETYIMRYPLYFAKESTRWQNQGVAFIGLNKDQSNYTYSRQYLITVEQFKDVVKQENDGSEVNLDLTKVIKQGAMKFRDSWYGTVLYLGEKEGYPILTFTSDWDLDVPMKQPSKEYLSMIIHGLKTTIVLSNQQIFHYLLTKPGIIGHYTKEQLMQVIEKA</sequence>
<reference evidence="1" key="1">
    <citation type="submission" date="2023-11" db="EMBL/GenBank/DDBJ databases">
        <title>Gracilibacillus pellucida a moderately halophilic bacterium isolated from saline soil in Xinjiang province.</title>
        <authorList>
            <person name="Zhang Z."/>
            <person name="Tan F."/>
            <person name="Wang Y."/>
            <person name="Xia M."/>
        </authorList>
    </citation>
    <scope>NUCLEOTIDE SEQUENCE</scope>
    <source>
        <strain evidence="1">S3-1-1</strain>
    </source>
</reference>
<gene>
    <name evidence="1" type="ORF">SH601_00290</name>
</gene>
<accession>A0ACC6M0F9</accession>
<name>A0ACC6M0F9_9BACI</name>
<comment type="caution">
    <text evidence="1">The sequence shown here is derived from an EMBL/GenBank/DDBJ whole genome shotgun (WGS) entry which is preliminary data.</text>
</comment>
<evidence type="ECO:0000313" key="1">
    <source>
        <dbReference type="EMBL" id="MDX8044411.1"/>
    </source>
</evidence>
<protein>
    <submittedName>
        <fullName evidence="1">Uncharacterized protein</fullName>
    </submittedName>
</protein>
<organism evidence="1 2">
    <name type="scientific">Gracilibacillus pellucidus</name>
    <dbReference type="NCBI Taxonomy" id="3095368"/>
    <lineage>
        <taxon>Bacteria</taxon>
        <taxon>Bacillati</taxon>
        <taxon>Bacillota</taxon>
        <taxon>Bacilli</taxon>
        <taxon>Bacillales</taxon>
        <taxon>Bacillaceae</taxon>
        <taxon>Gracilibacillus</taxon>
    </lineage>
</organism>
<keyword evidence="2" id="KW-1185">Reference proteome</keyword>
<dbReference type="EMBL" id="JAWZSR010000001">
    <property type="protein sequence ID" value="MDX8044411.1"/>
    <property type="molecule type" value="Genomic_DNA"/>
</dbReference>